<dbReference type="Pfam" id="PF13193">
    <property type="entry name" value="AMP-binding_C"/>
    <property type="match status" value="1"/>
</dbReference>
<dbReference type="InterPro" id="IPR020845">
    <property type="entry name" value="AMP-binding_CS"/>
</dbReference>
<dbReference type="FunFam" id="3.40.50.980:FF:000001">
    <property type="entry name" value="Non-ribosomal peptide synthetase"/>
    <property type="match status" value="2"/>
</dbReference>
<dbReference type="InterPro" id="IPR025110">
    <property type="entry name" value="AMP-bd_C"/>
</dbReference>
<evidence type="ECO:0000256" key="5">
    <source>
        <dbReference type="SAM" id="MobiDB-lite"/>
    </source>
</evidence>
<dbReference type="GO" id="GO:0047527">
    <property type="term" value="F:2,3-dihydroxybenzoate-serine ligase activity"/>
    <property type="evidence" value="ECO:0007669"/>
    <property type="project" value="TreeGrafter"/>
</dbReference>
<dbReference type="SUPFAM" id="SSF53335">
    <property type="entry name" value="S-adenosyl-L-methionine-dependent methyltransferases"/>
    <property type="match status" value="1"/>
</dbReference>
<dbReference type="Gene3D" id="3.40.50.150">
    <property type="entry name" value="Vaccinia Virus protein VP39"/>
    <property type="match status" value="1"/>
</dbReference>
<evidence type="ECO:0000313" key="7">
    <source>
        <dbReference type="EMBL" id="ROV69634.1"/>
    </source>
</evidence>
<dbReference type="InterPro" id="IPR023213">
    <property type="entry name" value="CAT-like_dom_sf"/>
</dbReference>
<dbReference type="EMBL" id="QWFA01000016">
    <property type="protein sequence ID" value="ROV69634.1"/>
    <property type="molecule type" value="Genomic_DNA"/>
</dbReference>
<evidence type="ECO:0000313" key="8">
    <source>
        <dbReference type="Proteomes" id="UP000285596"/>
    </source>
</evidence>
<dbReference type="SMART" id="SM00823">
    <property type="entry name" value="PKS_PP"/>
    <property type="match status" value="2"/>
</dbReference>
<evidence type="ECO:0000256" key="1">
    <source>
        <dbReference type="ARBA" id="ARBA00001957"/>
    </source>
</evidence>
<dbReference type="GO" id="GO:0043041">
    <property type="term" value="P:amino acid activation for nonribosomal peptide biosynthetic process"/>
    <property type="evidence" value="ECO:0007669"/>
    <property type="project" value="TreeGrafter"/>
</dbReference>
<dbReference type="Pfam" id="PF00550">
    <property type="entry name" value="PP-binding"/>
    <property type="match status" value="2"/>
</dbReference>
<dbReference type="SUPFAM" id="SSF47336">
    <property type="entry name" value="ACP-like"/>
    <property type="match status" value="2"/>
</dbReference>
<dbReference type="CDD" id="cd17643">
    <property type="entry name" value="A_NRPS_Cytc1-like"/>
    <property type="match status" value="1"/>
</dbReference>
<dbReference type="GO" id="GO:0009366">
    <property type="term" value="C:enterobactin synthetase complex"/>
    <property type="evidence" value="ECO:0007669"/>
    <property type="project" value="TreeGrafter"/>
</dbReference>
<dbReference type="NCBIfam" id="TIGR01733">
    <property type="entry name" value="AA-adenyl-dom"/>
    <property type="match status" value="2"/>
</dbReference>
<dbReference type="CDD" id="cd12117">
    <property type="entry name" value="A_NRPS_Srf_like"/>
    <property type="match status" value="1"/>
</dbReference>
<dbReference type="FunFam" id="2.30.38.10:FF:000001">
    <property type="entry name" value="Non-ribosomal peptide synthetase PvdI"/>
    <property type="match status" value="2"/>
</dbReference>
<dbReference type="FunFam" id="3.30.300.30:FF:000010">
    <property type="entry name" value="Enterobactin synthetase component F"/>
    <property type="match status" value="1"/>
</dbReference>
<keyword evidence="2" id="KW-0596">Phosphopantetheine</keyword>
<proteinExistence type="predicted"/>
<dbReference type="CDD" id="cd19544">
    <property type="entry name" value="E-C_NRPS"/>
    <property type="match status" value="1"/>
</dbReference>
<dbReference type="InterPro" id="IPR029063">
    <property type="entry name" value="SAM-dependent_MTases_sf"/>
</dbReference>
<evidence type="ECO:0000256" key="2">
    <source>
        <dbReference type="ARBA" id="ARBA00022450"/>
    </source>
</evidence>
<dbReference type="RefSeq" id="WP_118900328.1">
    <property type="nucleotide sequence ID" value="NZ_QWFA01000016.1"/>
</dbReference>
<dbReference type="GO" id="GO:0031177">
    <property type="term" value="F:phosphopantetheine binding"/>
    <property type="evidence" value="ECO:0007669"/>
    <property type="project" value="InterPro"/>
</dbReference>
<dbReference type="PROSITE" id="PS00455">
    <property type="entry name" value="AMP_BINDING"/>
    <property type="match status" value="1"/>
</dbReference>
<dbReference type="InterPro" id="IPR036736">
    <property type="entry name" value="ACP-like_sf"/>
</dbReference>
<feature type="domain" description="Carrier" evidence="6">
    <location>
        <begin position="2988"/>
        <end position="3063"/>
    </location>
</feature>
<comment type="cofactor">
    <cofactor evidence="1">
        <name>pantetheine 4'-phosphate</name>
        <dbReference type="ChEBI" id="CHEBI:47942"/>
    </cofactor>
</comment>
<evidence type="ECO:0000256" key="3">
    <source>
        <dbReference type="ARBA" id="ARBA00022553"/>
    </source>
</evidence>
<accession>A0A423V4V5</accession>
<dbReference type="GO" id="GO:0009239">
    <property type="term" value="P:enterobactin biosynthetic process"/>
    <property type="evidence" value="ECO:0007669"/>
    <property type="project" value="TreeGrafter"/>
</dbReference>
<dbReference type="InterPro" id="IPR000873">
    <property type="entry name" value="AMP-dep_synth/lig_dom"/>
</dbReference>
<dbReference type="PANTHER" id="PTHR45527:SF14">
    <property type="entry name" value="PLIPASTATIN SYNTHASE SUBUNIT B"/>
    <property type="match status" value="1"/>
</dbReference>
<evidence type="ECO:0000256" key="4">
    <source>
        <dbReference type="ARBA" id="ARBA00022737"/>
    </source>
</evidence>
<dbReference type="InterPro" id="IPR009081">
    <property type="entry name" value="PP-bd_ACP"/>
</dbReference>
<dbReference type="Gene3D" id="2.30.38.10">
    <property type="entry name" value="Luciferase, Domain 3"/>
    <property type="match status" value="2"/>
</dbReference>
<dbReference type="Pfam" id="PF00501">
    <property type="entry name" value="AMP-binding"/>
    <property type="match status" value="2"/>
</dbReference>
<dbReference type="InterPro" id="IPR013217">
    <property type="entry name" value="Methyltransf_12"/>
</dbReference>
<dbReference type="InterPro" id="IPR029058">
    <property type="entry name" value="AB_hydrolase_fold"/>
</dbReference>
<comment type="caution">
    <text evidence="7">The sequence shown here is derived from an EMBL/GenBank/DDBJ whole genome shotgun (WGS) entry which is preliminary data.</text>
</comment>
<sequence length="3525" mass="386746">MKHRIDALIAEYQAGGISDSEVADRLRALQRQMPKPQVPPGTAARAYPLSDAQAGLWGLQRAYPDMAAYNVPLCFRVMDLDPSVFQEACRALVARHPVLSTVIHREGNTPQQSIDPAREPDFARVDLTGASDDAEALDVIRRESKRPFAMDATSAHDAESLFRVRVFDRPLNESIVLITVHHVIFDGNSATLLMNSLFEAYEALVAGRRPAPTDRVAGSAEFHDFVDEERRTLPERSRALLPYWRDRLAGPLPVLGLPTDRPHQEVEEPFAGATHICRVPAELVARIRQLADEQRVFLSSALLTAYTAALASYADQDEVVVGIAVNERRSEKLADTMGPLVNMVPVRVTVPASSSFAELVVGTQRNVADDMLHSLPLSALVRELASEASPGRSLLFQTAFVYQDVLDGIEGPHRPYRLVDELHQEGEYELSLEVWNSGEALTLYWTYQPELYSRSFVERLAEHLVRVLAAVCDEAGKALTDLPLPERFEPPALTRLSRPGGSLPARQDGDSARRNSAMAIRLEGPLDRAALLRALKTLVQRHDILRTRVVERDGVPHEVMGDHAELTLHEAELTDLGRLRSVYEKEAAAPFDPAREAPIRVSLLRISAHEHILLVTLHHRVSDAGSLDVFFRETVALYAAYGEGRPPTLEPLPLQYTDYAHEQGRKLSQEARAREIGYWKKQLDGIDPHVPLPTDRSRPVNRTDQEAYEWLHLPQDLLGRLRALCADRHDTLHTVLLSAYAVLLHRYSELVDITIGTTDAHRDSPGSEGLIGPLANTLVMRADLSGDPTFAELLGRMKEVVRQAHGYRDVPFEDVVTALGLRRGPGHPPAFRVAFALRGPETDGCARAGNLSFSRTEFDFAPAGSDLSLNLRETADGLVGAVTYDTGMFDRESVRLLARNYAALLRALVAEPHERISRVDALDAAERRTVLQEWNTVPALERTPGRVHERFEKVAAGTPGAVALEYEGRTVSYGELNARANRLARHLRGMGVGPEVLVALCLPRSEQLVVCVLAVLKAGGAYVPLDPASPAERLAFVLKDSDPGVVVTEGGLPTELRAPSAPVVDIAADAALWSELAAEDLPGSGASETDAAYVIYTSGSTGVPKGVVVEHRNVTRLFTSTAPWFGFDEHDVWTLFHSFAFDFSVWEMWGALLYGGRLVIVPQETTRDQDAFHRLLRTSGVTVLNQTPSAFRQLIAAQGEDAEPHSLRLVVFGGEALDVTSLKPWMGRAVNRSVELVNMYGITETTVHVTYRPLSPADVERPGSPIGVRIPDLRTYVLDRHRRPVPVGAVGELYIGGAGVARGYVNRPELTAERFVEDDFCGEPGARMYRTGDLARWLPDGSLEYLGRNDDQVKIRGFRIELGEIEARLAEHPAVGSCAVLARADQPGEKQLVAYVVPDGGAEGPDGTPRGAVPRAEVVRHLRRTLPEYMVPSAYVVLDQLPVTGNGKLDRKALPAPGADAYAQGPRTALSTPTERIVAAAWADLLGLDETGIGADDNFFELGGHSLLIALLIARLKERGLHATVRGVFDSPTLATLAARMDRGESSTVPHHEVPANLVPPLCERITPDMLPLVRLTQREIDSIVGQVSGGAPNVQDIYPLVPSQEGILFHHLMDPEKDPYVIPILFRAPDQEVCDDFVAAVQALMDRHDVMRTAVITEGLAEAVQVVLRQVPLEVERRTLEIGEDPERQARAWLTEPGGIPLDRAPLLRLVVAADPHSDGHFLLLSVHHLIEDATSLRLIFDELANHMAGLQDRLAPPAAYRDFVSHTLHQLASDDAETFFRAELGDVTEPTTPFQLVDVHGDAGRTRHVHRPLPAELTNELREQAQRLHISPATLFHAAWALVTAASSGRDDVVFGTVLSGRLQGVPDIERMLGNFINSLPLRVRLRDRSVQDLITEVEAGLRNLISHEQNALTLAQGCSGLDSDATLFSSLINYRYVEPRSGQDPAVSLESLGLVQLGWLDRTNYPVGVSVDDTGTQLSLNAQVDEALSPDAVLDYVEAALSGMLAALALDDGAGTPALDIDIVPPAERDRLLIEWNDTATPYPDDRCLPDLFEEQVRARPQAVAVEHGDERLTYAQTNARANRVAHYLRSQGVGPDTLVGLSVRRSPETVIGLLGILKAGGAYVPIDPDYPSERIRALREASGVDLILGQSQLPDSLLGSPADGGRPQVIHLDTGERAEDGTGPATQVLAVQPEHDLSRAEIGLMPDHLACTIFTSGSTGRPKGVLMEHRGVVRLVCNREFFSADENTVVLHHSSISFDAGSLEVLTPLVSGGRLVLHDGDSKDPGQLLDCVERTGVSKMLLSSAFLPAFVDSAAGRDLPLRYLAVVGDTFSAGDVRRLYAEHPGLTVVNGYGPTENSIAATHHVIPRDIAEGAAIPIGRPIPQSTAYVLDRNLRPVPRGVVGELCLGGAGVARGYLNAPDLTAERFVRDPFTGDAGARLYRTGDMARWLPDGTLEFHGRIDNQVKVRGHRVEPGEIEAVLHAHPSVHSAVVTTRSAGESKQLIAYVRPTSNWLDGIAREQNTERLRQWQDLFEDQYSDEPDPAAASRTVDTDAADDLNISGWNSSYTGGSIPEEEMREWIDGTVRSIEELRPRRLLEIGCGTGLLLFRYAASCEEVHAFDISASALAGVRRGVDRRGWKHVTLAQGDARSVAVPPDTEKFDTVVINSVVQYFPNRLYLEEVIERLLPLVADGGRILLGDVRNLDLHSAHLCAVERSRLSARIPAGTLDREVQRRRQQETELLLSPSYFVRLPERLGRIGSVDIAVKRGTGDNEMLSYRYDVVLTLGAAAEPDDLPWLDVGTVDELRTLLTDGRHRRFGASGLTNPRIADDVLVSQGLARWPAQRQVEPITGDHRLSRDGAARVRELEAVLQYAEELGYHVAMTWSQHRLDGLDLVFAKGEPPRAQARAPYRRSHVANVPQIAETGRELTRTLKEYLATKVPEYMVPNVFVALEELPLTPNGKVDKKALPAPDEADVHRASYDAPRSPMEVALCRLVQEVLELDRVGLQDGFFDLGGHSLLATRLTIRVKQEIGRELSLQMMLAGATIGEMAKALETDPLSTAAPEVPLLPGTADGTDVPLAFQQGELWFLNPIEHVGTSYDNVQWAQRIIGRLDRQAYARAHAALVERHAILRTSYVLDADSAVVQRVNDAAGFTVAFTDVSGDSAVTEWRRAERARPFRPDDRYMLRVHVLRLSEYEHIVVVTRPWGIFDGWSAGVYLSELDLFYRALSRGTEPSLPELPVQYTDFARWQRSAVNEAAREQQLAYWRAQLAGLPSCISLDTDYERPAVKSYRGSSVELAVPSEVLGQLRRFSQERGGTLYMTLLSAFATLLGEYSHDRELAIGSPVTNRPRPELEPLVGYFVNLLVMRLEVTADQGFDELLTQAQLVSAAAHRRKDVPFTRLAAELVPKPDPAHSPLFQVMFNLVPPAGPASQGDTVVADLASVPLPGETEVAKFDLNLTVGETPAGLAGYLEYSTDLFTRTTVETMARTFERLLLKIVTQPGASLAQLRRAALDNTQG</sequence>
<dbReference type="Gene3D" id="3.30.300.30">
    <property type="match status" value="3"/>
</dbReference>
<dbReference type="PROSITE" id="PS50075">
    <property type="entry name" value="CARRIER"/>
    <property type="match status" value="2"/>
</dbReference>
<keyword evidence="4" id="KW-0677">Repeat</keyword>
<dbReference type="FunFam" id="3.40.50.980:FF:000002">
    <property type="entry name" value="Enterobactin synthetase component F"/>
    <property type="match status" value="1"/>
</dbReference>
<dbReference type="InterPro" id="IPR006162">
    <property type="entry name" value="Ppantetheine_attach_site"/>
</dbReference>
<dbReference type="CDD" id="cd19531">
    <property type="entry name" value="LCL_NRPS-like"/>
    <property type="match status" value="2"/>
</dbReference>
<gene>
    <name evidence="7" type="ORF">D3105_04875</name>
</gene>
<organism evidence="7 8">
    <name type="scientific">Streptomyces globisporus</name>
    <dbReference type="NCBI Taxonomy" id="1908"/>
    <lineage>
        <taxon>Bacteria</taxon>
        <taxon>Bacillati</taxon>
        <taxon>Actinomycetota</taxon>
        <taxon>Actinomycetes</taxon>
        <taxon>Kitasatosporales</taxon>
        <taxon>Streptomycetaceae</taxon>
        <taxon>Streptomyces</taxon>
    </lineage>
</organism>
<keyword evidence="3" id="KW-0597">Phosphoprotein</keyword>
<dbReference type="CDD" id="cd02440">
    <property type="entry name" value="AdoMet_MTases"/>
    <property type="match status" value="1"/>
</dbReference>
<dbReference type="SUPFAM" id="SSF56801">
    <property type="entry name" value="Acetyl-CoA synthetase-like"/>
    <property type="match status" value="2"/>
</dbReference>
<dbReference type="FunFam" id="3.40.50.12780:FF:000012">
    <property type="entry name" value="Non-ribosomal peptide synthetase"/>
    <property type="match status" value="1"/>
</dbReference>
<dbReference type="Gene3D" id="3.30.559.30">
    <property type="entry name" value="Nonribosomal peptide synthetase, condensation domain"/>
    <property type="match status" value="4"/>
</dbReference>
<dbReference type="InterPro" id="IPR020806">
    <property type="entry name" value="PKS_PP-bd"/>
</dbReference>
<dbReference type="GO" id="GO:0008610">
    <property type="term" value="P:lipid biosynthetic process"/>
    <property type="evidence" value="ECO:0007669"/>
    <property type="project" value="UniProtKB-ARBA"/>
</dbReference>
<dbReference type="Gene3D" id="3.30.559.10">
    <property type="entry name" value="Chloramphenicol acetyltransferase-like domain"/>
    <property type="match status" value="4"/>
</dbReference>
<feature type="domain" description="Carrier" evidence="6">
    <location>
        <begin position="1469"/>
        <end position="1545"/>
    </location>
</feature>
<feature type="region of interest" description="Disordered" evidence="5">
    <location>
        <begin position="490"/>
        <end position="514"/>
    </location>
</feature>
<protein>
    <submittedName>
        <fullName evidence="7">Amino acid adenylation domain-containing protein</fullName>
    </submittedName>
</protein>
<dbReference type="Pfam" id="PF00668">
    <property type="entry name" value="Condensation"/>
    <property type="match status" value="4"/>
</dbReference>
<name>A0A423V4V5_STRGL</name>
<dbReference type="Gene3D" id="3.40.50.980">
    <property type="match status" value="4"/>
</dbReference>
<dbReference type="Gene3D" id="3.40.50.1820">
    <property type="entry name" value="alpha/beta hydrolase"/>
    <property type="match status" value="1"/>
</dbReference>
<dbReference type="GO" id="GO:0009403">
    <property type="term" value="P:toxin biosynthetic process"/>
    <property type="evidence" value="ECO:0007669"/>
    <property type="project" value="UniProtKB-ARBA"/>
</dbReference>
<dbReference type="Proteomes" id="UP000285596">
    <property type="component" value="Unassembled WGS sequence"/>
</dbReference>
<reference evidence="7 8" key="1">
    <citation type="submission" date="2018-08" db="EMBL/GenBank/DDBJ databases">
        <title>Streptomyces globisporus 1912-4Crt, whole genome shotgun sequence.</title>
        <authorList>
            <person name="Matselyukh B."/>
        </authorList>
    </citation>
    <scope>NUCLEOTIDE SEQUENCE [LARGE SCALE GENOMIC DNA]</scope>
    <source>
        <strain evidence="7 8">1912-4Crt</strain>
    </source>
</reference>
<dbReference type="InterPro" id="IPR010071">
    <property type="entry name" value="AA_adenyl_dom"/>
</dbReference>
<dbReference type="InterPro" id="IPR001242">
    <property type="entry name" value="Condensation_dom"/>
</dbReference>
<dbReference type="SUPFAM" id="SSF52777">
    <property type="entry name" value="CoA-dependent acyltransferases"/>
    <property type="match status" value="8"/>
</dbReference>
<dbReference type="GO" id="GO:0005829">
    <property type="term" value="C:cytosol"/>
    <property type="evidence" value="ECO:0007669"/>
    <property type="project" value="TreeGrafter"/>
</dbReference>
<evidence type="ECO:0000259" key="6">
    <source>
        <dbReference type="PROSITE" id="PS50075"/>
    </source>
</evidence>
<dbReference type="InterPro" id="IPR045851">
    <property type="entry name" value="AMP-bd_C_sf"/>
</dbReference>
<dbReference type="Gene3D" id="1.10.1200.10">
    <property type="entry name" value="ACP-like"/>
    <property type="match status" value="1"/>
</dbReference>
<dbReference type="PANTHER" id="PTHR45527">
    <property type="entry name" value="NONRIBOSOMAL PEPTIDE SYNTHETASE"/>
    <property type="match status" value="1"/>
</dbReference>
<dbReference type="NCBIfam" id="NF003417">
    <property type="entry name" value="PRK04813.1"/>
    <property type="match status" value="3"/>
</dbReference>
<dbReference type="Pfam" id="PF08242">
    <property type="entry name" value="Methyltransf_12"/>
    <property type="match status" value="1"/>
</dbReference>
<dbReference type="PROSITE" id="PS00012">
    <property type="entry name" value="PHOSPHOPANTETHEINE"/>
    <property type="match status" value="1"/>
</dbReference>